<feature type="transmembrane region" description="Helical" evidence="5">
    <location>
        <begin position="606"/>
        <end position="625"/>
    </location>
</feature>
<dbReference type="RefSeq" id="WP_134085409.1">
    <property type="nucleotide sequence ID" value="NZ_SOQX01000012.1"/>
</dbReference>
<feature type="transmembrane region" description="Helical" evidence="5">
    <location>
        <begin position="500"/>
        <end position="520"/>
    </location>
</feature>
<feature type="domain" description="FMN-binding" evidence="6">
    <location>
        <begin position="87"/>
        <end position="180"/>
    </location>
</feature>
<reference evidence="7 8" key="1">
    <citation type="submission" date="2019-03" db="EMBL/GenBank/DDBJ databases">
        <title>Genomic Encyclopedia of Type Strains, Phase IV (KMG-IV): sequencing the most valuable type-strain genomes for metagenomic binning, comparative biology and taxonomic classification.</title>
        <authorList>
            <person name="Goeker M."/>
        </authorList>
    </citation>
    <scope>NUCLEOTIDE SEQUENCE [LARGE SCALE GENOMIC DNA]</scope>
    <source>
        <strain evidence="7 8">DSM 16326</strain>
    </source>
</reference>
<dbReference type="SUPFAM" id="SSF54862">
    <property type="entry name" value="4Fe-4S ferredoxins"/>
    <property type="match status" value="1"/>
</dbReference>
<dbReference type="AlphaFoldDB" id="A0A4R8IF35"/>
<dbReference type="GO" id="GO:0005886">
    <property type="term" value="C:plasma membrane"/>
    <property type="evidence" value="ECO:0007669"/>
    <property type="project" value="UniProtKB-SubCell"/>
</dbReference>
<keyword evidence="8" id="KW-1185">Reference proteome</keyword>
<dbReference type="Pfam" id="PF12801">
    <property type="entry name" value="Fer4_5"/>
    <property type="match status" value="2"/>
</dbReference>
<evidence type="ECO:0000313" key="7">
    <source>
        <dbReference type="EMBL" id="TDX96888.1"/>
    </source>
</evidence>
<keyword evidence="3 5" id="KW-0472">Membrane</keyword>
<dbReference type="PIRSF" id="PIRSF036354">
    <property type="entry name" value="NosR"/>
    <property type="match status" value="1"/>
</dbReference>
<dbReference type="GO" id="GO:0010181">
    <property type="term" value="F:FMN binding"/>
    <property type="evidence" value="ECO:0007669"/>
    <property type="project" value="InterPro"/>
</dbReference>
<evidence type="ECO:0000256" key="5">
    <source>
        <dbReference type="SAM" id="Phobius"/>
    </source>
</evidence>
<dbReference type="InterPro" id="IPR011399">
    <property type="entry name" value="NosR"/>
</dbReference>
<evidence type="ECO:0000256" key="1">
    <source>
        <dbReference type="ARBA" id="ARBA00004236"/>
    </source>
</evidence>
<dbReference type="InterPro" id="IPR052378">
    <property type="entry name" value="NosR_regulator"/>
</dbReference>
<dbReference type="NCBIfam" id="NF046105">
    <property type="entry name" value="TransRegNosR"/>
    <property type="match status" value="1"/>
</dbReference>
<keyword evidence="5" id="KW-1133">Transmembrane helix</keyword>
<dbReference type="InterPro" id="IPR017896">
    <property type="entry name" value="4Fe4S_Fe-S-bd"/>
</dbReference>
<feature type="transmembrane region" description="Helical" evidence="5">
    <location>
        <begin position="462"/>
        <end position="488"/>
    </location>
</feature>
<feature type="transmembrane region" description="Helical" evidence="5">
    <location>
        <begin position="429"/>
        <end position="450"/>
    </location>
</feature>
<name>A0A4R8IF35_9GAMM</name>
<proteinExistence type="predicted"/>
<comment type="caution">
    <text evidence="7">The sequence shown here is derived from an EMBL/GenBank/DDBJ whole genome shotgun (WGS) entry which is preliminary data.</text>
</comment>
<keyword evidence="5" id="KW-0812">Transmembrane</keyword>
<dbReference type="PANTHER" id="PTHR30224">
    <property type="entry name" value="ELECTRON TRANSPORT PROTEIN"/>
    <property type="match status" value="1"/>
</dbReference>
<dbReference type="OrthoDB" id="9806398at2"/>
<accession>A0A4R8IF35</accession>
<dbReference type="Pfam" id="PF04205">
    <property type="entry name" value="FMN_bind"/>
    <property type="match status" value="1"/>
</dbReference>
<evidence type="ECO:0000256" key="3">
    <source>
        <dbReference type="ARBA" id="ARBA00023136"/>
    </source>
</evidence>
<protein>
    <submittedName>
        <fullName evidence="7">NosR/NirI family nitrous oxide reductase transcriptional regulator</fullName>
    </submittedName>
</protein>
<comment type="subcellular location">
    <subcellularLocation>
        <location evidence="1">Cell membrane</location>
    </subcellularLocation>
</comment>
<keyword evidence="2" id="KW-1003">Cell membrane</keyword>
<organism evidence="7 8">
    <name type="scientific">Thiohalophilus thiocyanatoxydans</name>
    <dbReference type="NCBI Taxonomy" id="381308"/>
    <lineage>
        <taxon>Bacteria</taxon>
        <taxon>Pseudomonadati</taxon>
        <taxon>Pseudomonadota</taxon>
        <taxon>Gammaproteobacteria</taxon>
        <taxon>Thiohalomonadales</taxon>
        <taxon>Thiohalophilaceae</taxon>
        <taxon>Thiohalophilus</taxon>
    </lineage>
</organism>
<gene>
    <name evidence="7" type="ORF">EDC23_2820</name>
</gene>
<dbReference type="EMBL" id="SOQX01000012">
    <property type="protein sequence ID" value="TDX96888.1"/>
    <property type="molecule type" value="Genomic_DNA"/>
</dbReference>
<dbReference type="InterPro" id="IPR007329">
    <property type="entry name" value="FMN-bd"/>
</dbReference>
<sequence>MTFRQPLPNNSLIPRGRLTLVTIALLLILPLTALAGFDDKHPQIRDMFPEADRFGELEGDPPAAAVYKDDEVIGYVFESSDSVKIPAYSGKPVNLLIGIDMEGLITGTRVIEHHEPILLVGIPEESLDRFANQYVGHSVTERIKVGGSEREGRTHVDAITGATVTVIVINRTILKSARKVSESRGITTPRRSATHEPAKVRKDVFEQADWTYLTGNGAIRRMLLSTEDVEEAFEGTEAEDRGTVKSICTDAPSGERCDVFIDLYYTYLNVPTVGRNLLGESQYNRLMAELKPGEHAIAVMANGNYSFKGSGYVRGGIFDRINVAQGDQQINFRDLDFYRLEDIYLDGMPDLSEKAIFIIRDQYAFDPGEAWNLSLLVRRATGPLDSIFTDFTGSYEIPPKYVTEPAPRVEAAEEEAMWVEVWYDRTFQIAILVIGLVVLTLILFLQDWLVRYPRLVGYLRTGFLLYTLFVIGWYMLGQLSIVNVLTFVNSLISGFSWESFLIDPVMFILWSFVAVTLLLWGRGVYCGWLCPFGALQKLVNQVAVKFRVPQYNFPTLVHDRLWAIKYIILLALFGISLGSLSTAEYYAEVEPFKTAITLRFDRQWPFFLYAFGLVVVSAFNCKFYCKYLCPLGAALAVPARLRLFDWLRRRKECGQPCQICANECEIQAIHDTGEINVNECHYCLDCQVTYWDNHKCPPLVDRRRKHEKAARNRQKAQWMEKGSDTDADMKAAPLPAGNTSNNDK</sequence>
<dbReference type="GO" id="GO:0045893">
    <property type="term" value="P:positive regulation of DNA-templated transcription"/>
    <property type="evidence" value="ECO:0007669"/>
    <property type="project" value="InterPro"/>
</dbReference>
<evidence type="ECO:0000313" key="8">
    <source>
        <dbReference type="Proteomes" id="UP000294914"/>
    </source>
</evidence>
<evidence type="ECO:0000256" key="4">
    <source>
        <dbReference type="SAM" id="MobiDB-lite"/>
    </source>
</evidence>
<feature type="region of interest" description="Disordered" evidence="4">
    <location>
        <begin position="707"/>
        <end position="744"/>
    </location>
</feature>
<dbReference type="Proteomes" id="UP000294914">
    <property type="component" value="Unassembled WGS sequence"/>
</dbReference>
<dbReference type="GO" id="GO:0003677">
    <property type="term" value="F:DNA binding"/>
    <property type="evidence" value="ECO:0007669"/>
    <property type="project" value="InterPro"/>
</dbReference>
<evidence type="ECO:0000256" key="2">
    <source>
        <dbReference type="ARBA" id="ARBA00022475"/>
    </source>
</evidence>
<dbReference type="PANTHER" id="PTHR30224:SF4">
    <property type="entry name" value="ELECTRON TRANSPORT PROTEIN YCCM-RELATED"/>
    <property type="match status" value="1"/>
</dbReference>
<dbReference type="SMART" id="SM00900">
    <property type="entry name" value="FMN_bind"/>
    <property type="match status" value="1"/>
</dbReference>
<feature type="transmembrane region" description="Helical" evidence="5">
    <location>
        <begin position="566"/>
        <end position="586"/>
    </location>
</feature>
<evidence type="ECO:0000259" key="6">
    <source>
        <dbReference type="SMART" id="SM00900"/>
    </source>
</evidence>